<dbReference type="CDD" id="cd00090">
    <property type="entry name" value="HTH_ARSR"/>
    <property type="match status" value="1"/>
</dbReference>
<gene>
    <name evidence="4" type="primary">yjjJ</name>
    <name evidence="4" type="ORF">KBTEX_01982</name>
</gene>
<dbReference type="EMBL" id="MN079106">
    <property type="protein sequence ID" value="QEA05659.1"/>
    <property type="molecule type" value="Genomic_DNA"/>
</dbReference>
<dbReference type="InterPro" id="IPR052028">
    <property type="entry name" value="HipA_Ser/Thr_kinase"/>
</dbReference>
<reference evidence="4" key="1">
    <citation type="submission" date="2019-06" db="EMBL/GenBank/DDBJ databases">
        <authorList>
            <person name="Murdoch R.W."/>
            <person name="Fathepure B."/>
        </authorList>
    </citation>
    <scope>NUCLEOTIDE SEQUENCE</scope>
</reference>
<keyword evidence="1 4" id="KW-0808">Transferase</keyword>
<sequence length="460" mass="50328">MAVSVTTLTEQLRALGVASRGELARLLGVSATTVYRHLREAERASMVVHFGRGRGTRYAVRAPLFQRASGDTPLYRVDNKGVVHQAATLTGLDRGAVLVRPPASGDLPRLMLGESGDGHFDDLPFYLQDLRPQGFLGRQYAHSLPELPDNPDHWNGNQVGGYLLDHAVDLPGDLLLGDAAVERLRHWRPAQCTPTDFPDMAEHALAGEIAGSSAGGEQPKFPAFVDGNHVLVKFSAADRTSVAAQRWHDLLVCEHLALTTLAEAGLPVAATRLYDEGERLFLASRRFDRAGRDGRRPALSLTAVDAEFVGLGYGWQNVANALTELGLLDAHSQGHIGFLAAFSDWIENTDQHLGNITLQPHPAGHLVVAPAYDVLPMRHAPRQTELPPVPPFRVPVCRGPRPQWQRAGETAMVFWQRVSRDERISEGFRELAAQRHKAVADALNWGDSGLDTTEEDTIGW</sequence>
<dbReference type="InterPro" id="IPR036388">
    <property type="entry name" value="WH-like_DNA-bd_sf"/>
</dbReference>
<evidence type="ECO:0000256" key="2">
    <source>
        <dbReference type="ARBA" id="ARBA00022777"/>
    </source>
</evidence>
<accession>A0A5B8R935</accession>
<evidence type="ECO:0000259" key="3">
    <source>
        <dbReference type="Pfam" id="PF07804"/>
    </source>
</evidence>
<evidence type="ECO:0000256" key="1">
    <source>
        <dbReference type="ARBA" id="ARBA00022679"/>
    </source>
</evidence>
<evidence type="ECO:0000313" key="4">
    <source>
        <dbReference type="EMBL" id="QEA05659.1"/>
    </source>
</evidence>
<dbReference type="PANTHER" id="PTHR37419">
    <property type="entry name" value="SERINE/THREONINE-PROTEIN KINASE TOXIN HIPA"/>
    <property type="match status" value="1"/>
</dbReference>
<organism evidence="4">
    <name type="scientific">uncultured organism</name>
    <dbReference type="NCBI Taxonomy" id="155900"/>
    <lineage>
        <taxon>unclassified sequences</taxon>
        <taxon>environmental samples</taxon>
    </lineage>
</organism>
<dbReference type="InterPro" id="IPR011991">
    <property type="entry name" value="ArsR-like_HTH"/>
</dbReference>
<keyword evidence="2" id="KW-0418">Kinase</keyword>
<proteinExistence type="predicted"/>
<dbReference type="Pfam" id="PF07804">
    <property type="entry name" value="HipA_C"/>
    <property type="match status" value="1"/>
</dbReference>
<dbReference type="InterPro" id="IPR036390">
    <property type="entry name" value="WH_DNA-bd_sf"/>
</dbReference>
<name>A0A5B8R935_9ZZZZ</name>
<dbReference type="GO" id="GO:0004674">
    <property type="term" value="F:protein serine/threonine kinase activity"/>
    <property type="evidence" value="ECO:0007669"/>
    <property type="project" value="TreeGrafter"/>
</dbReference>
<dbReference type="SUPFAM" id="SSF46785">
    <property type="entry name" value="Winged helix' DNA-binding domain"/>
    <property type="match status" value="1"/>
</dbReference>
<dbReference type="PANTHER" id="PTHR37419:SF8">
    <property type="entry name" value="TOXIN YJJJ"/>
    <property type="match status" value="1"/>
</dbReference>
<dbReference type="AlphaFoldDB" id="A0A5B8R935"/>
<protein>
    <submittedName>
        <fullName evidence="4">Toxin YjjJ</fullName>
        <ecNumber evidence="4">2.-.-.-</ecNumber>
    </submittedName>
</protein>
<dbReference type="InterPro" id="IPR012893">
    <property type="entry name" value="HipA-like_C"/>
</dbReference>
<dbReference type="EC" id="2.-.-.-" evidence="4"/>
<feature type="domain" description="HipA-like C-terminal" evidence="3">
    <location>
        <begin position="212"/>
        <end position="392"/>
    </location>
</feature>
<dbReference type="Gene3D" id="1.10.10.10">
    <property type="entry name" value="Winged helix-like DNA-binding domain superfamily/Winged helix DNA-binding domain"/>
    <property type="match status" value="1"/>
</dbReference>